<dbReference type="EMBL" id="AP006487">
    <property type="protein sequence ID" value="BAM79359.1"/>
    <property type="molecule type" value="Genomic_DNA"/>
</dbReference>
<accession>M1V709</accession>
<evidence type="ECO:0000313" key="1">
    <source>
        <dbReference type="EMBL" id="BAM79359.1"/>
    </source>
</evidence>
<dbReference type="Proteomes" id="UP000007014">
    <property type="component" value="Chromosome 5"/>
</dbReference>
<gene>
    <name evidence="1" type="ORF">CYME_CME144C</name>
</gene>
<dbReference type="Gramene" id="CME144CT">
    <property type="protein sequence ID" value="CME144CT"/>
    <property type="gene ID" value="CME144C"/>
</dbReference>
<dbReference type="RefSeq" id="XP_005535645.1">
    <property type="nucleotide sequence ID" value="XM_005535588.1"/>
</dbReference>
<name>M1V709_CYAM1</name>
<reference evidence="1 2" key="1">
    <citation type="journal article" date="2004" name="Nature">
        <title>Genome sequence of the ultrasmall unicellular red alga Cyanidioschyzon merolae 10D.</title>
        <authorList>
            <person name="Matsuzaki M."/>
            <person name="Misumi O."/>
            <person name="Shin-i T."/>
            <person name="Maruyama S."/>
            <person name="Takahara M."/>
            <person name="Miyagishima S."/>
            <person name="Mori T."/>
            <person name="Nishida K."/>
            <person name="Yagisawa F."/>
            <person name="Nishida K."/>
            <person name="Yoshida Y."/>
            <person name="Nishimura Y."/>
            <person name="Nakao S."/>
            <person name="Kobayashi T."/>
            <person name="Momoyama Y."/>
            <person name="Higashiyama T."/>
            <person name="Minoda A."/>
            <person name="Sano M."/>
            <person name="Nomoto H."/>
            <person name="Oishi K."/>
            <person name="Hayashi H."/>
            <person name="Ohta F."/>
            <person name="Nishizaka S."/>
            <person name="Haga S."/>
            <person name="Miura S."/>
            <person name="Morishita T."/>
            <person name="Kabeya Y."/>
            <person name="Terasawa K."/>
            <person name="Suzuki Y."/>
            <person name="Ishii Y."/>
            <person name="Asakawa S."/>
            <person name="Takano H."/>
            <person name="Ohta N."/>
            <person name="Kuroiwa H."/>
            <person name="Tanaka K."/>
            <person name="Shimizu N."/>
            <person name="Sugano S."/>
            <person name="Sato N."/>
            <person name="Nozaki H."/>
            <person name="Ogasawara N."/>
            <person name="Kohara Y."/>
            <person name="Kuroiwa T."/>
        </authorList>
    </citation>
    <scope>NUCLEOTIDE SEQUENCE [LARGE SCALE GENOMIC DNA]</scope>
    <source>
        <strain evidence="1 2">10D</strain>
    </source>
</reference>
<dbReference type="HOGENOM" id="CLU_1095630_0_0_1"/>
<dbReference type="GeneID" id="16992902"/>
<keyword evidence="2" id="KW-1185">Reference proteome</keyword>
<protein>
    <submittedName>
        <fullName evidence="1">Uncharacterized protein</fullName>
    </submittedName>
</protein>
<evidence type="ECO:0000313" key="2">
    <source>
        <dbReference type="Proteomes" id="UP000007014"/>
    </source>
</evidence>
<sequence length="254" mass="27387">MPQRRRQRTEITAERRQHSSALERCRFALDSLLPLDPYWTRVQVQGANAQTQFHPKIISVCSCFSITNGSMFKASMGEGSACSGASRSETPPLVRCLGSLTYFSSFTIRSRSNTLAQIAGFAKLQVNDKAISSQASFAAQKDDFSSGHGSMSSTVSASGDSVDARYRFRGMEASAASSAGAIVSESVASISMRSTSESGLLLLFSSRSLSGSFDDGRGRVSHSPMLLPSRMRQFVSVAAVFSVPGTRYTSKRSR</sequence>
<dbReference type="AlphaFoldDB" id="M1V709"/>
<dbReference type="KEGG" id="cme:CYME_CME144C"/>
<reference evidence="1 2" key="2">
    <citation type="journal article" date="2007" name="BMC Biol.">
        <title>A 100%-complete sequence reveals unusually simple genomic features in the hot-spring red alga Cyanidioschyzon merolae.</title>
        <authorList>
            <person name="Nozaki H."/>
            <person name="Takano H."/>
            <person name="Misumi O."/>
            <person name="Terasawa K."/>
            <person name="Matsuzaki M."/>
            <person name="Maruyama S."/>
            <person name="Nishida K."/>
            <person name="Yagisawa F."/>
            <person name="Yoshida Y."/>
            <person name="Fujiwara T."/>
            <person name="Takio S."/>
            <person name="Tamura K."/>
            <person name="Chung S.J."/>
            <person name="Nakamura S."/>
            <person name="Kuroiwa H."/>
            <person name="Tanaka K."/>
            <person name="Sato N."/>
            <person name="Kuroiwa T."/>
        </authorList>
    </citation>
    <scope>NUCLEOTIDE SEQUENCE [LARGE SCALE GENOMIC DNA]</scope>
    <source>
        <strain evidence="1 2">10D</strain>
    </source>
</reference>
<organism evidence="1 2">
    <name type="scientific">Cyanidioschyzon merolae (strain NIES-3377 / 10D)</name>
    <name type="common">Unicellular red alga</name>
    <dbReference type="NCBI Taxonomy" id="280699"/>
    <lineage>
        <taxon>Eukaryota</taxon>
        <taxon>Rhodophyta</taxon>
        <taxon>Bangiophyceae</taxon>
        <taxon>Cyanidiales</taxon>
        <taxon>Cyanidiaceae</taxon>
        <taxon>Cyanidioschyzon</taxon>
    </lineage>
</organism>
<proteinExistence type="predicted"/>